<dbReference type="CDD" id="cd01288">
    <property type="entry name" value="FabZ"/>
    <property type="match status" value="1"/>
</dbReference>
<evidence type="ECO:0000313" key="19">
    <source>
        <dbReference type="EMBL" id="BAV94948.1"/>
    </source>
</evidence>
<dbReference type="InterPro" id="IPR004463">
    <property type="entry name" value="UDP-acyl_GlcNac_deAcase"/>
</dbReference>
<dbReference type="OrthoDB" id="9772788at2"/>
<comment type="catalytic activity">
    <reaction evidence="18">
        <text>a (3R)-hydroxyacyl-[ACP] = a (2E)-enoyl-[ACP] + H2O</text>
        <dbReference type="Rhea" id="RHEA:13097"/>
        <dbReference type="Rhea" id="RHEA-COMP:9925"/>
        <dbReference type="Rhea" id="RHEA-COMP:9945"/>
        <dbReference type="ChEBI" id="CHEBI:15377"/>
        <dbReference type="ChEBI" id="CHEBI:78784"/>
        <dbReference type="ChEBI" id="CHEBI:78827"/>
        <dbReference type="EC" id="4.2.1.59"/>
    </reaction>
</comment>
<comment type="similarity">
    <text evidence="16">In the C-terminal section; belongs to the thioester dehydratase family.</text>
</comment>
<dbReference type="Gene3D" id="3.30.1700.10">
    <property type="entry name" value="lpxc deacetylase, domain 2"/>
    <property type="match status" value="1"/>
</dbReference>
<feature type="binding site" evidence="17">
    <location>
        <position position="81"/>
    </location>
    <ligand>
        <name>Zn(2+)</name>
        <dbReference type="ChEBI" id="CHEBI:29105"/>
    </ligand>
</feature>
<dbReference type="HAMAP" id="MF_00406">
    <property type="entry name" value="FabZ"/>
    <property type="match status" value="1"/>
</dbReference>
<dbReference type="Pfam" id="PF07977">
    <property type="entry name" value="FabA"/>
    <property type="match status" value="1"/>
</dbReference>
<evidence type="ECO:0000256" key="1">
    <source>
        <dbReference type="ARBA" id="ARBA00001947"/>
    </source>
</evidence>
<dbReference type="NCBIfam" id="NF000582">
    <property type="entry name" value="PRK00006.1"/>
    <property type="match status" value="1"/>
</dbReference>
<dbReference type="AlphaFoldDB" id="A0A1J1E4H1"/>
<evidence type="ECO:0000256" key="13">
    <source>
        <dbReference type="ARBA" id="ARBA00024535"/>
    </source>
</evidence>
<dbReference type="HAMAP" id="MF_00388">
    <property type="entry name" value="LpxC"/>
    <property type="match status" value="1"/>
</dbReference>
<comment type="similarity">
    <text evidence="17">Belongs to the LpxC family.</text>
</comment>
<accession>A0A1J1E4H1</accession>
<evidence type="ECO:0000313" key="20">
    <source>
        <dbReference type="Proteomes" id="UP000243197"/>
    </source>
</evidence>
<keyword evidence="11 17" id="KW-0443">Lipid metabolism</keyword>
<evidence type="ECO:0000256" key="14">
    <source>
        <dbReference type="ARBA" id="ARBA00025049"/>
    </source>
</evidence>
<dbReference type="InterPro" id="IPR011334">
    <property type="entry name" value="UDP-acyl_GlcNac_deAcase_C"/>
</dbReference>
<feature type="active site" description="Proton donor" evidence="17">
    <location>
        <position position="290"/>
    </location>
</feature>
<sequence>MIQKQRTIQNEVSFVGVGLHTGNDVSIKFKPGGENTGIVFRRVDLDGAPEVEAISKFAVSSSTSRSTILDKYGVKIRTTEHVLAAIAALEIDNLIIEIDSEEIPIADGSSKPFIDLLEKANVVQQEQDVDFYYVKDSISFLDEDSGAEILVLPSNDYRVSVMVDFQTKVLGTQNASVNSMEEFKNECSDSRTFCFLHEIEHLIDGDLIKGGGLDNSVVYVDKEPCKEILDKLKEVFGNVEVSVESNGILNNTELRHHNEAARHKLLDLVGDLALIGKKIKGHVIATKPGHLLNINFAKKISKEIEIERKGAPRVNPCDTPVMDIGDIMKFLPHRPPFLLIDKVLELSDKHVIGLKNVTINEYFFKGHFPGEPVMPGVLQIEAMAQVGGLLVLSTVLDPENYLTYFMKIDKAKFKKKVVPGDTVIYKLELLAPIRRGICHMFGTGYVGKDLVVEAEMVAKISKVK</sequence>
<dbReference type="Pfam" id="PF03331">
    <property type="entry name" value="LpxC"/>
    <property type="match status" value="2"/>
</dbReference>
<evidence type="ECO:0000256" key="4">
    <source>
        <dbReference type="ARBA" id="ARBA00005002"/>
    </source>
</evidence>
<dbReference type="InterPro" id="IPR020568">
    <property type="entry name" value="Ribosomal_Su5_D2-typ_SF"/>
</dbReference>
<dbReference type="GO" id="GO:0046872">
    <property type="term" value="F:metal ion binding"/>
    <property type="evidence" value="ECO:0007669"/>
    <property type="project" value="UniProtKB-KW"/>
</dbReference>
<dbReference type="FunFam" id="3.10.129.10:FF:000001">
    <property type="entry name" value="3-hydroxyacyl-[acyl-carrier-protein] dehydratase FabZ"/>
    <property type="match status" value="1"/>
</dbReference>
<evidence type="ECO:0000256" key="9">
    <source>
        <dbReference type="ARBA" id="ARBA00022801"/>
    </source>
</evidence>
<evidence type="ECO:0000256" key="15">
    <source>
        <dbReference type="ARBA" id="ARBA00061221"/>
    </source>
</evidence>
<dbReference type="NCBIfam" id="TIGR01750">
    <property type="entry name" value="fabZ"/>
    <property type="match status" value="1"/>
</dbReference>
<keyword evidence="20" id="KW-1185">Reference proteome</keyword>
<comment type="function">
    <text evidence="14 18">Involved in unsaturated fatty acids biosynthesis. Catalyzes the dehydration of short chain beta-hydroxyacyl-ACPs and long chain saturated and unsaturated beta-hydroxyacyl-ACPs.</text>
</comment>
<dbReference type="KEGG" id="ise:JBKA6_0935"/>
<dbReference type="GO" id="GO:0005737">
    <property type="term" value="C:cytoplasm"/>
    <property type="evidence" value="ECO:0007669"/>
    <property type="project" value="UniProtKB-SubCell"/>
</dbReference>
<keyword evidence="6 17" id="KW-0444">Lipid biosynthesis</keyword>
<dbReference type="GO" id="GO:0016020">
    <property type="term" value="C:membrane"/>
    <property type="evidence" value="ECO:0007669"/>
    <property type="project" value="GOC"/>
</dbReference>
<reference evidence="19 20" key="1">
    <citation type="submission" date="2014-03" db="EMBL/GenBank/DDBJ databases">
        <title>complete genome sequence of Flavobacteriaceae bacterium JBKA-6.</title>
        <authorList>
            <person name="Takano T."/>
            <person name="Nakamura Y."/>
            <person name="Takuma S."/>
            <person name="Yasuike M."/>
            <person name="Matsuyama T."/>
            <person name="Sakai T."/>
            <person name="Fujiwara A."/>
            <person name="Kimoto K."/>
            <person name="Fukuda Y."/>
            <person name="Kondo H."/>
            <person name="Hirono I."/>
            <person name="Nakayasu C."/>
        </authorList>
    </citation>
    <scope>NUCLEOTIDE SEQUENCE [LARGE SCALE GENOMIC DNA]</scope>
    <source>
        <strain evidence="19 20">JBKA-6</strain>
    </source>
</reference>
<keyword evidence="12 18" id="KW-0456">Lyase</keyword>
<feature type="active site" evidence="18">
    <location>
        <position position="367"/>
    </location>
</feature>
<dbReference type="SUPFAM" id="SSF54637">
    <property type="entry name" value="Thioesterase/thiol ester dehydrase-isomerase"/>
    <property type="match status" value="1"/>
</dbReference>
<evidence type="ECO:0000256" key="18">
    <source>
        <dbReference type="HAMAP-Rule" id="MF_00406"/>
    </source>
</evidence>
<comment type="function">
    <text evidence="2 17">Catalyzes the hydrolysis of UDP-3-O-myristoyl-N-acetylglucosamine to form UDP-3-O-myristoylglucosamine and acetate, the committed step in lipid A biosynthesis.</text>
</comment>
<dbReference type="NCBIfam" id="NF009667">
    <property type="entry name" value="PRK13188.1"/>
    <property type="match status" value="1"/>
</dbReference>
<dbReference type="GO" id="GO:0019171">
    <property type="term" value="F:(3R)-hydroxyacyl-[acyl-carrier-protein] dehydratase activity"/>
    <property type="evidence" value="ECO:0007669"/>
    <property type="project" value="UniProtKB-EC"/>
</dbReference>
<dbReference type="SUPFAM" id="SSF54211">
    <property type="entry name" value="Ribosomal protein S5 domain 2-like"/>
    <property type="match status" value="2"/>
</dbReference>
<evidence type="ECO:0000256" key="11">
    <source>
        <dbReference type="ARBA" id="ARBA00023098"/>
    </source>
</evidence>
<keyword evidence="8 17" id="KW-0479">Metal-binding</keyword>
<dbReference type="PANTHER" id="PTHR33694">
    <property type="entry name" value="UDP-3-O-ACYL-N-ACETYLGLUCOSAMINE DEACETYLASE 1, MITOCHONDRIAL-RELATED"/>
    <property type="match status" value="1"/>
</dbReference>
<comment type="pathway">
    <text evidence="4 17">Glycolipid biosynthesis; lipid IV(A) biosynthesis; lipid IV(A) from (3R)-3-hydroxytetradecanoyl-[acyl-carrier-protein] and UDP-N-acetyl-alpha-D-glucosamine: step 2/6.</text>
</comment>
<evidence type="ECO:0000256" key="8">
    <source>
        <dbReference type="ARBA" id="ARBA00022723"/>
    </source>
</evidence>
<evidence type="ECO:0000256" key="10">
    <source>
        <dbReference type="ARBA" id="ARBA00022833"/>
    </source>
</evidence>
<dbReference type="RefSeq" id="WP_096686337.1">
    <property type="nucleotide sequence ID" value="NZ_AP014564.1"/>
</dbReference>
<gene>
    <name evidence="17" type="primary">lpxC</name>
    <name evidence="18" type="synonym">fabZ</name>
    <name evidence="19" type="ORF">JBKA6_0935</name>
</gene>
<comment type="similarity">
    <text evidence="18">Belongs to the thioester dehydratase family. FabZ subfamily.</text>
</comment>
<dbReference type="UniPathway" id="UPA00359">
    <property type="reaction ID" value="UER00478"/>
</dbReference>
<keyword evidence="7 17" id="KW-0441">Lipid A biosynthesis</keyword>
<evidence type="ECO:0000256" key="7">
    <source>
        <dbReference type="ARBA" id="ARBA00022556"/>
    </source>
</evidence>
<proteinExistence type="inferred from homology"/>
<comment type="subcellular location">
    <subcellularLocation>
        <location evidence="3 18">Cytoplasm</location>
    </subcellularLocation>
</comment>
<comment type="similarity">
    <text evidence="15">In the N-terminal section; belongs to the LpxC family.</text>
</comment>
<dbReference type="Gene3D" id="3.30.230.20">
    <property type="entry name" value="lpxc deacetylase, domain 1"/>
    <property type="match status" value="1"/>
</dbReference>
<keyword evidence="10 17" id="KW-0862">Zinc</keyword>
<evidence type="ECO:0000256" key="17">
    <source>
        <dbReference type="HAMAP-Rule" id="MF_00388"/>
    </source>
</evidence>
<feature type="binding site" evidence="17">
    <location>
        <position position="263"/>
    </location>
    <ligand>
        <name>Zn(2+)</name>
        <dbReference type="ChEBI" id="CHEBI:29105"/>
    </ligand>
</feature>
<evidence type="ECO:0000256" key="2">
    <source>
        <dbReference type="ARBA" id="ARBA00002923"/>
    </source>
</evidence>
<keyword evidence="5 18" id="KW-0963">Cytoplasm</keyword>
<comment type="catalytic activity">
    <reaction evidence="13 17">
        <text>a UDP-3-O-[(3R)-3-hydroxyacyl]-N-acetyl-alpha-D-glucosamine + H2O = a UDP-3-O-[(3R)-3-hydroxyacyl]-alpha-D-glucosamine + acetate</text>
        <dbReference type="Rhea" id="RHEA:67816"/>
        <dbReference type="ChEBI" id="CHEBI:15377"/>
        <dbReference type="ChEBI" id="CHEBI:30089"/>
        <dbReference type="ChEBI" id="CHEBI:137740"/>
        <dbReference type="ChEBI" id="CHEBI:173225"/>
        <dbReference type="EC" id="3.5.1.108"/>
    </reaction>
</comment>
<evidence type="ECO:0000256" key="12">
    <source>
        <dbReference type="ARBA" id="ARBA00023239"/>
    </source>
</evidence>
<dbReference type="InterPro" id="IPR015870">
    <property type="entry name" value="UDP-acyl_N-AcGlcN_deAcase_N"/>
</dbReference>
<dbReference type="GO" id="GO:0009245">
    <property type="term" value="P:lipid A biosynthetic process"/>
    <property type="evidence" value="ECO:0007669"/>
    <property type="project" value="UniProtKB-UniRule"/>
</dbReference>
<dbReference type="GO" id="GO:0103117">
    <property type="term" value="F:UDP-3-O-acyl-N-acetylglucosamine deacetylase activity"/>
    <property type="evidence" value="ECO:0007669"/>
    <property type="project" value="UniProtKB-UniRule"/>
</dbReference>
<dbReference type="EC" id="4.2.1.59" evidence="18"/>
<feature type="binding site" evidence="17">
    <location>
        <position position="267"/>
    </location>
    <ligand>
        <name>Zn(2+)</name>
        <dbReference type="ChEBI" id="CHEBI:29105"/>
    </ligand>
</feature>
<dbReference type="InterPro" id="IPR013114">
    <property type="entry name" value="FabA_FabZ"/>
</dbReference>
<protein>
    <recommendedName>
        <fullName evidence="17 18">Multifunctional fusion protein</fullName>
    </recommendedName>
    <domain>
        <recommendedName>
            <fullName evidence="18">3-hydroxyacyl-[acyl-carrier-protein] dehydratase FabZ</fullName>
            <ecNumber evidence="18">4.2.1.59</ecNumber>
        </recommendedName>
        <alternativeName>
            <fullName evidence="18">(3R)-hydroxymyristoyl-[acyl-carrier-protein] dehydratase</fullName>
        </alternativeName>
        <alternativeName>
            <fullName evidence="18">Beta-hydroxyacyl-ACP dehydratase</fullName>
            <shortName evidence="18">(3R)-hydroxymyristoyl-ACP dehydrase</shortName>
        </alternativeName>
    </domain>
    <domain>
        <recommendedName>
            <fullName evidence="17">UDP-3-O-acyl-N-acetylglucosamine deacetylase</fullName>
            <shortName evidence="17">UDP-3-O-acyl-GlcNAc deacetylase</shortName>
            <ecNumber evidence="17">3.5.1.108</ecNumber>
        </recommendedName>
        <alternativeName>
            <fullName evidence="17">UDP-3-O-[R-3-hydroxymyristoyl]-N-acetylglucosamine deacetylase</fullName>
        </alternativeName>
    </domain>
</protein>
<dbReference type="Proteomes" id="UP000243197">
    <property type="component" value="Chromosome"/>
</dbReference>
<dbReference type="EMBL" id="AP014564">
    <property type="protein sequence ID" value="BAV94948.1"/>
    <property type="molecule type" value="Genomic_DNA"/>
</dbReference>
<dbReference type="EC" id="3.5.1.108" evidence="17"/>
<organism evidence="19 20">
    <name type="scientific">Ichthyobacterium seriolicida</name>
    <dbReference type="NCBI Taxonomy" id="242600"/>
    <lineage>
        <taxon>Bacteria</taxon>
        <taxon>Pseudomonadati</taxon>
        <taxon>Bacteroidota</taxon>
        <taxon>Flavobacteriia</taxon>
        <taxon>Flavobacteriales</taxon>
        <taxon>Ichthyobacteriaceae</taxon>
        <taxon>Ichthyobacterium</taxon>
    </lineage>
</organism>
<dbReference type="InterPro" id="IPR029069">
    <property type="entry name" value="HotDog_dom_sf"/>
</dbReference>
<dbReference type="GO" id="GO:0006633">
    <property type="term" value="P:fatty acid biosynthetic process"/>
    <property type="evidence" value="ECO:0007669"/>
    <property type="project" value="UniProtKB-UniRule"/>
</dbReference>
<evidence type="ECO:0000256" key="3">
    <source>
        <dbReference type="ARBA" id="ARBA00004496"/>
    </source>
</evidence>
<evidence type="ECO:0000256" key="5">
    <source>
        <dbReference type="ARBA" id="ARBA00022490"/>
    </source>
</evidence>
<evidence type="ECO:0000256" key="16">
    <source>
        <dbReference type="ARBA" id="ARBA00061355"/>
    </source>
</evidence>
<keyword evidence="9 17" id="KW-0378">Hydrolase</keyword>
<dbReference type="Gene3D" id="3.10.129.10">
    <property type="entry name" value="Hotdog Thioesterase"/>
    <property type="match status" value="1"/>
</dbReference>
<comment type="cofactor">
    <cofactor evidence="1 17">
        <name>Zn(2+)</name>
        <dbReference type="ChEBI" id="CHEBI:29105"/>
    </cofactor>
</comment>
<evidence type="ECO:0000256" key="6">
    <source>
        <dbReference type="ARBA" id="ARBA00022516"/>
    </source>
</evidence>
<dbReference type="InterPro" id="IPR010084">
    <property type="entry name" value="FabZ"/>
</dbReference>
<dbReference type="PANTHER" id="PTHR33694:SF1">
    <property type="entry name" value="UDP-3-O-ACYL-N-ACETYLGLUCOSAMINE DEACETYLASE 1, MITOCHONDRIAL-RELATED"/>
    <property type="match status" value="1"/>
</dbReference>
<name>A0A1J1E4H1_9FLAO</name>